<dbReference type="PROSITE" id="PS51084">
    <property type="entry name" value="HIT_2"/>
    <property type="match status" value="1"/>
</dbReference>
<dbReference type="Pfam" id="PF01230">
    <property type="entry name" value="HIT"/>
    <property type="match status" value="1"/>
</dbReference>
<dbReference type="CDD" id="cd01277">
    <property type="entry name" value="HINT_subgroup"/>
    <property type="match status" value="1"/>
</dbReference>
<feature type="short sequence motif" description="Histidine triad motif" evidence="2 3">
    <location>
        <begin position="103"/>
        <end position="107"/>
    </location>
</feature>
<dbReference type="Gene3D" id="3.30.428.10">
    <property type="entry name" value="HIT-like"/>
    <property type="match status" value="1"/>
</dbReference>
<dbReference type="PATRIC" id="fig|1313292.3.peg.399"/>
<dbReference type="STRING" id="1313292.BCO_0077500"/>
<sequence>MEEILSDCIFCKIVRNEISCYKVYDDELVLAFLDINPLNVGHTLVIPRQHSSDVLDMSDELNGRILKVCKKVAISLKKLGSNICSGVNIYSAIGADAGQVIFHTHFHVVPRFKGDDFGFKRGSNIEPLGDELLDLSEKISQNI</sequence>
<dbReference type="AlphaFoldDB" id="W5SUF1"/>
<name>W5SUF1_9SPIR</name>
<evidence type="ECO:0000313" key="6">
    <source>
        <dbReference type="Proteomes" id="UP000019330"/>
    </source>
</evidence>
<dbReference type="InterPro" id="IPR011146">
    <property type="entry name" value="HIT-like"/>
</dbReference>
<protein>
    <submittedName>
        <fullName evidence="5">Adenosine 5'-monophosphoramidase</fullName>
    </submittedName>
</protein>
<evidence type="ECO:0000313" key="5">
    <source>
        <dbReference type="EMBL" id="AHH10550.1"/>
    </source>
</evidence>
<dbReference type="PANTHER" id="PTHR46648">
    <property type="entry name" value="HIT FAMILY PROTEIN 1"/>
    <property type="match status" value="1"/>
</dbReference>
<dbReference type="HOGENOM" id="CLU_056776_3_2_12"/>
<evidence type="ECO:0000256" key="2">
    <source>
        <dbReference type="PIRSR" id="PIRSR601310-3"/>
    </source>
</evidence>
<dbReference type="GO" id="GO:0009117">
    <property type="term" value="P:nucleotide metabolic process"/>
    <property type="evidence" value="ECO:0007669"/>
    <property type="project" value="TreeGrafter"/>
</dbReference>
<organism evidence="5 6">
    <name type="scientific">Borrelia coriaceae ATCC 43381</name>
    <dbReference type="NCBI Taxonomy" id="1408429"/>
    <lineage>
        <taxon>Bacteria</taxon>
        <taxon>Pseudomonadati</taxon>
        <taxon>Spirochaetota</taxon>
        <taxon>Spirochaetia</taxon>
        <taxon>Spirochaetales</taxon>
        <taxon>Borreliaceae</taxon>
        <taxon>Borrelia</taxon>
    </lineage>
</organism>
<accession>W5SUF1</accession>
<dbReference type="InterPro" id="IPR039384">
    <property type="entry name" value="HINT"/>
</dbReference>
<gene>
    <name evidence="5" type="ORF">BCO_0077500</name>
</gene>
<evidence type="ECO:0000256" key="3">
    <source>
        <dbReference type="PROSITE-ProRule" id="PRU00464"/>
    </source>
</evidence>
<evidence type="ECO:0000256" key="1">
    <source>
        <dbReference type="PIRSR" id="PIRSR601310-1"/>
    </source>
</evidence>
<keyword evidence="6" id="KW-1185">Reference proteome</keyword>
<dbReference type="InterPro" id="IPR036265">
    <property type="entry name" value="HIT-like_sf"/>
</dbReference>
<dbReference type="PRINTS" id="PR00332">
    <property type="entry name" value="HISTRIAD"/>
</dbReference>
<dbReference type="GO" id="GO:0003824">
    <property type="term" value="F:catalytic activity"/>
    <property type="evidence" value="ECO:0007669"/>
    <property type="project" value="InterPro"/>
</dbReference>
<dbReference type="InterPro" id="IPR019808">
    <property type="entry name" value="Histidine_triad_CS"/>
</dbReference>
<feature type="domain" description="HIT" evidence="4">
    <location>
        <begin position="9"/>
        <end position="119"/>
    </location>
</feature>
<dbReference type="eggNOG" id="COG0537">
    <property type="taxonomic scope" value="Bacteria"/>
</dbReference>
<dbReference type="InterPro" id="IPR001310">
    <property type="entry name" value="Histidine_triad_HIT"/>
</dbReference>
<reference evidence="5" key="1">
    <citation type="submission" date="2013-04" db="EMBL/GenBank/DDBJ databases">
        <title>Comparative Genomics of Relapsing Fever Spirochetes.</title>
        <authorList>
            <person name="Schwan T.G."/>
            <person name="Raffel S.J."/>
            <person name="Porcella S.F."/>
            <person name="Martens C.A."/>
            <person name="Bruno D.P."/>
            <person name="Ricklefs S.M."/>
            <person name="Barbian K.B."/>
        </authorList>
    </citation>
    <scope>NUCLEOTIDE SEQUENCE [LARGE SCALE GENOMIC DNA]</scope>
    <source>
        <strain evidence="5">Co53</strain>
    </source>
</reference>
<evidence type="ECO:0000259" key="4">
    <source>
        <dbReference type="PROSITE" id="PS51084"/>
    </source>
</evidence>
<dbReference type="Proteomes" id="UP000019330">
    <property type="component" value="Chromosome"/>
</dbReference>
<proteinExistence type="predicted"/>
<dbReference type="PROSITE" id="PS00892">
    <property type="entry name" value="HIT_1"/>
    <property type="match status" value="1"/>
</dbReference>
<dbReference type="SUPFAM" id="SSF54197">
    <property type="entry name" value="HIT-like"/>
    <property type="match status" value="1"/>
</dbReference>
<dbReference type="PANTHER" id="PTHR46648:SF1">
    <property type="entry name" value="ADENOSINE 5'-MONOPHOSPHORAMIDASE HNT1"/>
    <property type="match status" value="1"/>
</dbReference>
<feature type="active site" description="Tele-AMP-histidine intermediate" evidence="1">
    <location>
        <position position="105"/>
    </location>
</feature>
<dbReference type="EMBL" id="CP005745">
    <property type="protein sequence ID" value="AHH10550.1"/>
    <property type="molecule type" value="Genomic_DNA"/>
</dbReference>
<dbReference type="OrthoDB" id="9784774at2"/>